<evidence type="ECO:0000256" key="2">
    <source>
        <dbReference type="SAM" id="SignalP"/>
    </source>
</evidence>
<evidence type="ECO:0000256" key="1">
    <source>
        <dbReference type="SAM" id="Phobius"/>
    </source>
</evidence>
<keyword evidence="1" id="KW-0472">Membrane</keyword>
<evidence type="ECO:0008006" key="5">
    <source>
        <dbReference type="Google" id="ProtNLM"/>
    </source>
</evidence>
<accession>A0A7W2EG54</accession>
<name>A0A7W2EG54_9BURK</name>
<feature type="transmembrane region" description="Helical" evidence="1">
    <location>
        <begin position="110"/>
        <end position="127"/>
    </location>
</feature>
<feature type="signal peptide" evidence="2">
    <location>
        <begin position="1"/>
        <end position="22"/>
    </location>
</feature>
<feature type="chain" id="PRO_5031150618" description="PEP-CTERM sorting domain-containing protein" evidence="2">
    <location>
        <begin position="23"/>
        <end position="138"/>
    </location>
</feature>
<dbReference type="AlphaFoldDB" id="A0A7W2EG54"/>
<keyword evidence="1" id="KW-0812">Transmembrane</keyword>
<keyword evidence="4" id="KW-1185">Reference proteome</keyword>
<dbReference type="Proteomes" id="UP000566711">
    <property type="component" value="Unassembled WGS sequence"/>
</dbReference>
<evidence type="ECO:0000313" key="3">
    <source>
        <dbReference type="EMBL" id="MBA5605334.1"/>
    </source>
</evidence>
<evidence type="ECO:0000313" key="4">
    <source>
        <dbReference type="Proteomes" id="UP000566711"/>
    </source>
</evidence>
<keyword evidence="2" id="KW-0732">Signal</keyword>
<organism evidence="3 4">
    <name type="scientific">Rugamonas fusca</name>
    <dbReference type="NCBI Taxonomy" id="2758568"/>
    <lineage>
        <taxon>Bacteria</taxon>
        <taxon>Pseudomonadati</taxon>
        <taxon>Pseudomonadota</taxon>
        <taxon>Betaproteobacteria</taxon>
        <taxon>Burkholderiales</taxon>
        <taxon>Oxalobacteraceae</taxon>
        <taxon>Telluria group</taxon>
        <taxon>Rugamonas</taxon>
    </lineage>
</organism>
<dbReference type="RefSeq" id="WP_182216103.1">
    <property type="nucleotide sequence ID" value="NZ_JACEZS010000005.1"/>
</dbReference>
<dbReference type="EMBL" id="JACEZS010000005">
    <property type="protein sequence ID" value="MBA5605334.1"/>
    <property type="molecule type" value="Genomic_DNA"/>
</dbReference>
<protein>
    <recommendedName>
        <fullName evidence="5">PEP-CTERM sorting domain-containing protein</fullName>
    </recommendedName>
</protein>
<gene>
    <name evidence="3" type="ORF">H3H36_08175</name>
</gene>
<keyword evidence="1" id="KW-1133">Transmembrane helix</keyword>
<sequence>MTRIITAAALTLSLLGSASAVAGDAVVIDNNTTDAMSQAPHGFIEVDDPMHVLQPYLADDMMLPRQQASYWVRPRLTAAKVETAGRVPITGKKEARATALKSKYSDLPEPPMASMLLIGLILLFLTVQDEKDEKFTEQ</sequence>
<comment type="caution">
    <text evidence="3">The sequence shown here is derived from an EMBL/GenBank/DDBJ whole genome shotgun (WGS) entry which is preliminary data.</text>
</comment>
<proteinExistence type="predicted"/>
<reference evidence="3 4" key="1">
    <citation type="submission" date="2020-07" db="EMBL/GenBank/DDBJ databases">
        <title>Novel species isolated from subtropical streams in China.</title>
        <authorList>
            <person name="Lu H."/>
        </authorList>
    </citation>
    <scope>NUCLEOTIDE SEQUENCE [LARGE SCALE GENOMIC DNA]</scope>
    <source>
        <strain evidence="3 4">FT3S</strain>
    </source>
</reference>